<comment type="caution">
    <text evidence="1">The sequence shown here is derived from an EMBL/GenBank/DDBJ whole genome shotgun (WGS) entry which is preliminary data.</text>
</comment>
<protein>
    <submittedName>
        <fullName evidence="1">Uncharacterized protein</fullName>
    </submittedName>
</protein>
<evidence type="ECO:0000313" key="2">
    <source>
        <dbReference type="Proteomes" id="UP000663866"/>
    </source>
</evidence>
<proteinExistence type="predicted"/>
<dbReference type="InterPro" id="IPR011042">
    <property type="entry name" value="6-blade_b-propeller_TolB-like"/>
</dbReference>
<gene>
    <name evidence="1" type="ORF">OVN521_LOCUS13811</name>
</gene>
<sequence>VLVVQVNSQFCNGMTQYDGCSINSGCGCLQVVGAINIGSCSYLYLTECSELVKCDHGNHCYSPDHICVYHPRCQSLPVCYPVPNYSQQLCPPISMYMTCLHNSSMIINSDERHNYNNSFNYNYNQNSAIRCIYLLLMRFKSAQDGVTVAGWSEGDNSTNQLLNAGGLFVDDDETVVIADSWNHRIIQWKKGYANGQVVAGGNDKGIRLDQLNEPTDVLADKETDSAIICDQWNRRVVRWSRHNGTKQGEILIDNIDCYGLAMDDQRYVYVSDYRKFEVRRYGLGDKNGILVAGGNGDGIDLGQLKFPSYLFVDRQQNVYVSDEYNFRVMKWNKGAIEGIVVAGGYGIGNASTQLSYPKGIFVDMLGTVYVADNWDHRVMRWPPGAKQGAVIAGGNGYGLGANQFAYPVGLPFDRNGNLYVVDQFNHRVQRFSLE</sequence>
<dbReference type="EMBL" id="CAJOBG010002044">
    <property type="protein sequence ID" value="CAF3978908.1"/>
    <property type="molecule type" value="Genomic_DNA"/>
</dbReference>
<evidence type="ECO:0000313" key="1">
    <source>
        <dbReference type="EMBL" id="CAF3978908.1"/>
    </source>
</evidence>
<accession>A0A819MDX5</accession>
<organism evidence="1 2">
    <name type="scientific">Rotaria magnacalcarata</name>
    <dbReference type="NCBI Taxonomy" id="392030"/>
    <lineage>
        <taxon>Eukaryota</taxon>
        <taxon>Metazoa</taxon>
        <taxon>Spiralia</taxon>
        <taxon>Gnathifera</taxon>
        <taxon>Rotifera</taxon>
        <taxon>Eurotatoria</taxon>
        <taxon>Bdelloidea</taxon>
        <taxon>Philodinida</taxon>
        <taxon>Philodinidae</taxon>
        <taxon>Rotaria</taxon>
    </lineage>
</organism>
<dbReference type="Proteomes" id="UP000663866">
    <property type="component" value="Unassembled WGS sequence"/>
</dbReference>
<dbReference type="AlphaFoldDB" id="A0A819MDX5"/>
<reference evidence="1" key="1">
    <citation type="submission" date="2021-02" db="EMBL/GenBank/DDBJ databases">
        <authorList>
            <person name="Nowell W R."/>
        </authorList>
    </citation>
    <scope>NUCLEOTIDE SEQUENCE</scope>
</reference>
<feature type="non-terminal residue" evidence="1">
    <location>
        <position position="1"/>
    </location>
</feature>
<dbReference type="SUPFAM" id="SSF101898">
    <property type="entry name" value="NHL repeat"/>
    <property type="match status" value="1"/>
</dbReference>
<dbReference type="InterPro" id="IPR050952">
    <property type="entry name" value="TRIM-NHL_E3_ligases"/>
</dbReference>
<dbReference type="GO" id="GO:0008270">
    <property type="term" value="F:zinc ion binding"/>
    <property type="evidence" value="ECO:0007669"/>
    <property type="project" value="UniProtKB-KW"/>
</dbReference>
<keyword evidence="2" id="KW-1185">Reference proteome</keyword>
<dbReference type="PANTHER" id="PTHR24104:SF25">
    <property type="entry name" value="PROTEIN LIN-41"/>
    <property type="match status" value="1"/>
</dbReference>
<dbReference type="CDD" id="cd05819">
    <property type="entry name" value="NHL"/>
    <property type="match status" value="1"/>
</dbReference>
<dbReference type="PANTHER" id="PTHR24104">
    <property type="entry name" value="E3 UBIQUITIN-PROTEIN LIGASE NHLRC1-RELATED"/>
    <property type="match status" value="1"/>
</dbReference>
<dbReference type="Gene3D" id="2.120.10.30">
    <property type="entry name" value="TolB, C-terminal domain"/>
    <property type="match status" value="2"/>
</dbReference>
<name>A0A819MDX5_9BILA</name>